<evidence type="ECO:0000256" key="1">
    <source>
        <dbReference type="SAM" id="MobiDB-lite"/>
    </source>
</evidence>
<dbReference type="EMBL" id="JACXAC010000001">
    <property type="protein sequence ID" value="MBD2721199.1"/>
    <property type="molecule type" value="Genomic_DNA"/>
</dbReference>
<feature type="region of interest" description="Disordered" evidence="1">
    <location>
        <begin position="87"/>
        <end position="111"/>
    </location>
</feature>
<proteinExistence type="predicted"/>
<dbReference type="Proteomes" id="UP000606003">
    <property type="component" value="Unassembled WGS sequence"/>
</dbReference>
<reference evidence="2 3" key="1">
    <citation type="submission" date="2020-09" db="EMBL/GenBank/DDBJ databases">
        <authorList>
            <person name="Kim M.K."/>
        </authorList>
    </citation>
    <scope>NUCLEOTIDE SEQUENCE [LARGE SCALE GENOMIC DNA]</scope>
    <source>
        <strain evidence="2 3">BT189</strain>
    </source>
</reference>
<protein>
    <submittedName>
        <fullName evidence="2">Uncharacterized protein</fullName>
    </submittedName>
</protein>
<name>A0ABR8JTC3_9BACT</name>
<keyword evidence="3" id="KW-1185">Reference proteome</keyword>
<organism evidence="2 3">
    <name type="scientific">Hymenobacter armeniacus</name>
    <dbReference type="NCBI Taxonomy" id="2771358"/>
    <lineage>
        <taxon>Bacteria</taxon>
        <taxon>Pseudomonadati</taxon>
        <taxon>Bacteroidota</taxon>
        <taxon>Cytophagia</taxon>
        <taxon>Cytophagales</taxon>
        <taxon>Hymenobacteraceae</taxon>
        <taxon>Hymenobacter</taxon>
    </lineage>
</organism>
<gene>
    <name evidence="2" type="ORF">IC234_03595</name>
</gene>
<evidence type="ECO:0000313" key="3">
    <source>
        <dbReference type="Proteomes" id="UP000606003"/>
    </source>
</evidence>
<dbReference type="RefSeq" id="WP_190922456.1">
    <property type="nucleotide sequence ID" value="NZ_JACXAC010000001.1"/>
</dbReference>
<sequence>MADRLSEHPSFGKAVTKDAEAITREMANRLRLNEGQVLRLLPINRTKLVGLNSINREYKNDETTRAAKAAELEAQYEQECSRILTPSQLSQLQQSNSQPAQAPANSGNGLG</sequence>
<comment type="caution">
    <text evidence="2">The sequence shown here is derived from an EMBL/GenBank/DDBJ whole genome shotgun (WGS) entry which is preliminary data.</text>
</comment>
<evidence type="ECO:0000313" key="2">
    <source>
        <dbReference type="EMBL" id="MBD2721199.1"/>
    </source>
</evidence>
<accession>A0ABR8JTC3</accession>